<keyword evidence="2" id="KW-1185">Reference proteome</keyword>
<organism evidence="1 2">
    <name type="scientific">Brassica cretica</name>
    <name type="common">Mustard</name>
    <dbReference type="NCBI Taxonomy" id="69181"/>
    <lineage>
        <taxon>Eukaryota</taxon>
        <taxon>Viridiplantae</taxon>
        <taxon>Streptophyta</taxon>
        <taxon>Embryophyta</taxon>
        <taxon>Tracheophyta</taxon>
        <taxon>Spermatophyta</taxon>
        <taxon>Magnoliopsida</taxon>
        <taxon>eudicotyledons</taxon>
        <taxon>Gunneridae</taxon>
        <taxon>Pentapetalae</taxon>
        <taxon>rosids</taxon>
        <taxon>malvids</taxon>
        <taxon>Brassicales</taxon>
        <taxon>Brassicaceae</taxon>
        <taxon>Brassiceae</taxon>
        <taxon>Brassica</taxon>
    </lineage>
</organism>
<evidence type="ECO:0000313" key="2">
    <source>
        <dbReference type="Proteomes" id="UP000266723"/>
    </source>
</evidence>
<evidence type="ECO:0000313" key="1">
    <source>
        <dbReference type="EMBL" id="KAF3495459.1"/>
    </source>
</evidence>
<gene>
    <name evidence="1" type="ORF">DY000_02052711</name>
</gene>
<reference evidence="1 2" key="1">
    <citation type="journal article" date="2020" name="BMC Genomics">
        <title>Intraspecific diversification of the crop wild relative Brassica cretica Lam. using demographic model selection.</title>
        <authorList>
            <person name="Kioukis A."/>
            <person name="Michalopoulou V.A."/>
            <person name="Briers L."/>
            <person name="Pirintsos S."/>
            <person name="Studholme D.J."/>
            <person name="Pavlidis P."/>
            <person name="Sarris P.F."/>
        </authorList>
    </citation>
    <scope>NUCLEOTIDE SEQUENCE [LARGE SCALE GENOMIC DNA]</scope>
    <source>
        <strain evidence="2">cv. PFS-1207/04</strain>
    </source>
</reference>
<accession>A0ABQ7ACN1</accession>
<comment type="caution">
    <text evidence="1">The sequence shown here is derived from an EMBL/GenBank/DDBJ whole genome shotgun (WGS) entry which is preliminary data.</text>
</comment>
<dbReference type="Proteomes" id="UP000266723">
    <property type="component" value="Unassembled WGS sequence"/>
</dbReference>
<dbReference type="EMBL" id="QGKV02002055">
    <property type="protein sequence ID" value="KAF3495459.1"/>
    <property type="molecule type" value="Genomic_DNA"/>
</dbReference>
<sequence length="78" mass="9043">MIAYAFYMEAPVVAREERKSRANSRNHGGFLNNREQSVAYSLWEQPSDWLDWLFCVGYSKVASYFTALSSSLFHLLQT</sequence>
<protein>
    <submittedName>
        <fullName evidence="1">Uncharacterized protein</fullName>
    </submittedName>
</protein>
<name>A0ABQ7ACN1_BRACR</name>
<proteinExistence type="predicted"/>